<feature type="domain" description="Arabinofuranosyltransferase central" evidence="13">
    <location>
        <begin position="195"/>
        <end position="611"/>
    </location>
</feature>
<evidence type="ECO:0000256" key="8">
    <source>
        <dbReference type="ARBA" id="ARBA00022989"/>
    </source>
</evidence>
<evidence type="ECO:0000256" key="12">
    <source>
        <dbReference type="SAM" id="Phobius"/>
    </source>
</evidence>
<comment type="similarity">
    <text evidence="3">Belongs to the emb family.</text>
</comment>
<protein>
    <submittedName>
        <fullName evidence="16">Energy-converting hydrogenase Eha subunit E</fullName>
    </submittedName>
</protein>
<dbReference type="GO" id="GO:0071766">
    <property type="term" value="P:Actinobacterium-type cell wall biogenesis"/>
    <property type="evidence" value="ECO:0007669"/>
    <property type="project" value="InterPro"/>
</dbReference>
<feature type="transmembrane region" description="Helical" evidence="12">
    <location>
        <begin position="550"/>
        <end position="567"/>
    </location>
</feature>
<keyword evidence="17" id="KW-1185">Reference proteome</keyword>
<name>A0A839E120_9PSEU</name>
<organism evidence="16 17">
    <name type="scientific">Halosaccharopolyspora lacisalsi</name>
    <dbReference type="NCBI Taxonomy" id="1000566"/>
    <lineage>
        <taxon>Bacteria</taxon>
        <taxon>Bacillati</taxon>
        <taxon>Actinomycetota</taxon>
        <taxon>Actinomycetes</taxon>
        <taxon>Pseudonocardiales</taxon>
        <taxon>Pseudonocardiaceae</taxon>
        <taxon>Halosaccharopolyspora</taxon>
    </lineage>
</organism>
<dbReference type="Gene3D" id="2.60.120.610">
    <property type="entry name" value="arabinofuranosyltransferase like domain"/>
    <property type="match status" value="1"/>
</dbReference>
<evidence type="ECO:0000313" key="17">
    <source>
        <dbReference type="Proteomes" id="UP000569329"/>
    </source>
</evidence>
<dbReference type="Proteomes" id="UP000569329">
    <property type="component" value="Unassembled WGS sequence"/>
</dbReference>
<dbReference type="InterPro" id="IPR032731">
    <property type="entry name" value="Arabino_trans_C"/>
</dbReference>
<evidence type="ECO:0000256" key="7">
    <source>
        <dbReference type="ARBA" id="ARBA00022692"/>
    </source>
</evidence>
<evidence type="ECO:0000259" key="15">
    <source>
        <dbReference type="Pfam" id="PF17689"/>
    </source>
</evidence>
<keyword evidence="4" id="KW-1003">Cell membrane</keyword>
<feature type="transmembrane region" description="Helical" evidence="12">
    <location>
        <begin position="496"/>
        <end position="513"/>
    </location>
</feature>
<evidence type="ECO:0000256" key="1">
    <source>
        <dbReference type="ARBA" id="ARBA00003001"/>
    </source>
</evidence>
<evidence type="ECO:0000256" key="11">
    <source>
        <dbReference type="SAM" id="MobiDB-lite"/>
    </source>
</evidence>
<evidence type="ECO:0000256" key="6">
    <source>
        <dbReference type="ARBA" id="ARBA00022679"/>
    </source>
</evidence>
<accession>A0A839E120</accession>
<evidence type="ECO:0000313" key="16">
    <source>
        <dbReference type="EMBL" id="MBA8827484.1"/>
    </source>
</evidence>
<feature type="domain" description="Arabinosyltransferase C-terminal" evidence="14">
    <location>
        <begin position="768"/>
        <end position="993"/>
    </location>
</feature>
<evidence type="ECO:0000256" key="5">
    <source>
        <dbReference type="ARBA" id="ARBA00022676"/>
    </source>
</evidence>
<evidence type="ECO:0000256" key="2">
    <source>
        <dbReference type="ARBA" id="ARBA00004651"/>
    </source>
</evidence>
<gene>
    <name evidence="16" type="ORF">FHX42_004880</name>
</gene>
<keyword evidence="10" id="KW-0961">Cell wall biogenesis/degradation</keyword>
<evidence type="ECO:0000256" key="3">
    <source>
        <dbReference type="ARBA" id="ARBA00008195"/>
    </source>
</evidence>
<keyword evidence="9 12" id="KW-0472">Membrane</keyword>
<dbReference type="GO" id="GO:0005886">
    <property type="term" value="C:plasma membrane"/>
    <property type="evidence" value="ECO:0007669"/>
    <property type="project" value="UniProtKB-SubCell"/>
</dbReference>
<dbReference type="Pfam" id="PF14896">
    <property type="entry name" value="Arabino_trans_C"/>
    <property type="match status" value="1"/>
</dbReference>
<feature type="transmembrane region" description="Helical" evidence="12">
    <location>
        <begin position="579"/>
        <end position="597"/>
    </location>
</feature>
<dbReference type="Pfam" id="PF17689">
    <property type="entry name" value="Arabino_trans_N"/>
    <property type="match status" value="1"/>
</dbReference>
<evidence type="ECO:0000259" key="14">
    <source>
        <dbReference type="Pfam" id="PF14896"/>
    </source>
</evidence>
<comment type="caution">
    <text evidence="16">The sequence shown here is derived from an EMBL/GenBank/DDBJ whole genome shotgun (WGS) entry which is preliminary data.</text>
</comment>
<dbReference type="AlphaFoldDB" id="A0A839E120"/>
<feature type="transmembrane region" description="Helical" evidence="12">
    <location>
        <begin position="21"/>
        <end position="44"/>
    </location>
</feature>
<comment type="function">
    <text evidence="1">Arabinosyl transferase responsible for the polymerization of arabinose into the arabinan of arabinogalactan.</text>
</comment>
<dbReference type="GO" id="GO:0052636">
    <property type="term" value="F:arabinosyltransferase activity"/>
    <property type="evidence" value="ECO:0007669"/>
    <property type="project" value="InterPro"/>
</dbReference>
<keyword evidence="6" id="KW-0808">Transferase</keyword>
<dbReference type="EMBL" id="JACGWZ010000008">
    <property type="protein sequence ID" value="MBA8827484.1"/>
    <property type="molecule type" value="Genomic_DNA"/>
</dbReference>
<dbReference type="Gene3D" id="2.60.120.940">
    <property type="entry name" value="EmbC, C-terminal domain, subdomain 2"/>
    <property type="match status" value="1"/>
</dbReference>
<comment type="subcellular location">
    <subcellularLocation>
        <location evidence="2">Cell membrane</location>
        <topology evidence="2">Multi-pass membrane protein</topology>
    </subcellularLocation>
</comment>
<dbReference type="Pfam" id="PF04602">
    <property type="entry name" value="Arabinose_trans"/>
    <property type="match status" value="1"/>
</dbReference>
<feature type="transmembrane region" description="Helical" evidence="12">
    <location>
        <begin position="637"/>
        <end position="655"/>
    </location>
</feature>
<feature type="region of interest" description="Disordered" evidence="11">
    <location>
        <begin position="1000"/>
        <end position="1021"/>
    </location>
</feature>
<evidence type="ECO:0000259" key="13">
    <source>
        <dbReference type="Pfam" id="PF04602"/>
    </source>
</evidence>
<feature type="transmembrane region" description="Helical" evidence="12">
    <location>
        <begin position="667"/>
        <end position="689"/>
    </location>
</feature>
<proteinExistence type="inferred from homology"/>
<keyword evidence="5" id="KW-0328">Glycosyltransferase</keyword>
<evidence type="ECO:0000256" key="10">
    <source>
        <dbReference type="ARBA" id="ARBA00023316"/>
    </source>
</evidence>
<evidence type="ECO:0000256" key="4">
    <source>
        <dbReference type="ARBA" id="ARBA00022475"/>
    </source>
</evidence>
<feature type="transmembrane region" description="Helical" evidence="12">
    <location>
        <begin position="341"/>
        <end position="359"/>
    </location>
</feature>
<dbReference type="GO" id="GO:0071555">
    <property type="term" value="P:cell wall organization"/>
    <property type="evidence" value="ECO:0007669"/>
    <property type="project" value="UniProtKB-KW"/>
</dbReference>
<feature type="compositionally biased region" description="Polar residues" evidence="11">
    <location>
        <begin position="1006"/>
        <end position="1021"/>
    </location>
</feature>
<feature type="domain" description="Arabinosyltransferas concanavalin like" evidence="15">
    <location>
        <begin position="49"/>
        <end position="190"/>
    </location>
</feature>
<dbReference type="InterPro" id="IPR027451">
    <property type="entry name" value="EmbABC_dom1"/>
</dbReference>
<keyword evidence="8 12" id="KW-1133">Transmembrane helix</keyword>
<feature type="transmembrane region" description="Helical" evidence="12">
    <location>
        <begin position="237"/>
        <end position="255"/>
    </location>
</feature>
<dbReference type="InterPro" id="IPR040920">
    <property type="entry name" value="Arabino_trans_N"/>
</dbReference>
<feature type="transmembrane region" description="Helical" evidence="12">
    <location>
        <begin position="197"/>
        <end position="216"/>
    </location>
</feature>
<feature type="transmembrane region" description="Helical" evidence="12">
    <location>
        <begin position="308"/>
        <end position="329"/>
    </location>
</feature>
<dbReference type="InterPro" id="IPR007680">
    <property type="entry name" value="Arabino_trans_central"/>
</dbReference>
<keyword evidence="7 12" id="KW-0812">Transmembrane</keyword>
<feature type="transmembrane region" description="Helical" evidence="12">
    <location>
        <begin position="525"/>
        <end position="544"/>
    </location>
</feature>
<dbReference type="InterPro" id="IPR042486">
    <property type="entry name" value="Arabino_trans_C_2"/>
</dbReference>
<feature type="transmembrane region" description="Helical" evidence="12">
    <location>
        <begin position="390"/>
        <end position="416"/>
    </location>
</feature>
<evidence type="ECO:0000256" key="9">
    <source>
        <dbReference type="ARBA" id="ARBA00023136"/>
    </source>
</evidence>
<reference evidence="16 17" key="1">
    <citation type="submission" date="2020-07" db="EMBL/GenBank/DDBJ databases">
        <title>Sequencing the genomes of 1000 actinobacteria strains.</title>
        <authorList>
            <person name="Klenk H.-P."/>
        </authorList>
    </citation>
    <scope>NUCLEOTIDE SEQUENCE [LARGE SCALE GENOMIC DNA]</scope>
    <source>
        <strain evidence="16 17">DSM 45975</strain>
    </source>
</reference>
<sequence>MGVIPPPSSLSSKERSRWGNWLIAALAALTVALGISAALAPVIADDPVVTWPEAGQEPTSTVLPLSPYRPLSLDAHVPCTTLRAVNANSPQGGTALSTRPNGAPGMEVSARGGEVLFRMSGREVFTEPIPDGGCTYRVLAGSDGVRVLRDGDMLARAPELLPPQVAELATDAEGMPQASGLAVELHTDARYQSRPTALKVVLLTAHGLALATLLVVTWRRWRDPRPSRTPRLPRPGAADAVMVLVAAAWVFLSPANMDDGWYLMMARNAGESGYIGNFVYMFNVTENPFVLSQYMLQLWGELGGWSLWWMRLVPTLCGLATWALLRVLMTVALGRAGTMRTVPWALLVAFLVWYLPYGVTLRPEPVIVMCAAATLVFAELAVLRHSIGALAVATICAALAVTASPSGVVAAAPLLLSLPWLVRWLRQQSWSARVGAVTLAVASATVVVPIGFADATLGDALEAIDVHQWYYLSFAWYEEFVHYDTLINSSTWARRLPVLLTLGVLVVVALSSGRGGTGRDPVRRLVLVSAITTSVALVLIALSPTKWVNHFHAVAAAPTVLLAAVLLRSPLPRRAGPMLTGASLLALVGTVSLSYAGPNWWIPFTDAGQRFGNHLDPDLTTNNTAPHISELYLRNPAPWLAVAALAWAWGAWRRSRGKLVLVTPDRAVVSAASLGSVLLMVALFAYAPIGQAPGWTVARSGVRSMFGGGCGLSDAVRVQLPAEKQLLPPATPPATAGDFGNDRPLPVSADPWPRPVKVWHDDLPDGTTTGTGQVTTGWYPLPKSTTGTHVTVPVAGSLANQGVEVQFGQRSGDGWAVASSESPASDLRRPPHEWQQLSVPLPADRPGAVRVVVTDRVTGANSWVTVAEPELTAARPITELTSGKAVLANHIAAGLWPCVNQVDIDNGITETPRVRMTVDDLLPPGWPDNISNLTWGGAWMQTARSWTQTELHAELHPKGPPRKPWGHVFAIDYPHPTGRYDLRVEQNVRWGWERLPTLADNDYPNIENNAGTQVEEPTSDS</sequence>